<dbReference type="STRING" id="157733.AB986_02375"/>
<dbReference type="InterPro" id="IPR053162">
    <property type="entry name" value="DnaD"/>
</dbReference>
<dbReference type="SUPFAM" id="SSF46785">
    <property type="entry name" value="Winged helix' DNA-binding domain"/>
    <property type="match status" value="1"/>
</dbReference>
<dbReference type="Gene3D" id="1.10.10.10">
    <property type="entry name" value="Winged helix-like DNA-binding domain superfamily/Winged helix DNA-binding domain"/>
    <property type="match status" value="1"/>
</dbReference>
<dbReference type="EMBL" id="LELK01000001">
    <property type="protein sequence ID" value="KMM38190.1"/>
    <property type="molecule type" value="Genomic_DNA"/>
</dbReference>
<dbReference type="Pfam" id="PF07261">
    <property type="entry name" value="DnaB_2"/>
    <property type="match status" value="1"/>
</dbReference>
<evidence type="ECO:0000313" key="6">
    <source>
        <dbReference type="Proteomes" id="UP000035996"/>
    </source>
</evidence>
<reference evidence="5" key="1">
    <citation type="submission" date="2015-06" db="EMBL/GenBank/DDBJ databases">
        <authorList>
            <person name="Liu B."/>
            <person name="Wang J."/>
            <person name="Zhu Y."/>
            <person name="Liu G."/>
            <person name="Chen Q."/>
            <person name="Zheng C."/>
            <person name="Che J."/>
            <person name="Ge C."/>
            <person name="Shi H."/>
            <person name="Pan Z."/>
            <person name="Liu X."/>
        </authorList>
    </citation>
    <scope>NUCLEOTIDE SEQUENCE [LARGE SCALE GENOMIC DNA]</scope>
    <source>
        <strain evidence="5">DSM 16346</strain>
    </source>
</reference>
<feature type="compositionally biased region" description="Basic and acidic residues" evidence="2">
    <location>
        <begin position="213"/>
        <end position="225"/>
    </location>
</feature>
<comment type="caution">
    <text evidence="5">The sequence shown here is derived from an EMBL/GenBank/DDBJ whole genome shotgun (WGS) entry which is preliminary data.</text>
</comment>
<dbReference type="Proteomes" id="UP000035996">
    <property type="component" value="Unassembled WGS sequence"/>
</dbReference>
<dbReference type="Pfam" id="PF21984">
    <property type="entry name" value="DnaD_N"/>
    <property type="match status" value="1"/>
</dbReference>
<accession>A0A0J6CYH5</accession>
<keyword evidence="6" id="KW-1185">Reference proteome</keyword>
<dbReference type="AlphaFoldDB" id="A0A0J6CYH5"/>
<evidence type="ECO:0000313" key="5">
    <source>
        <dbReference type="EMBL" id="KMM38190.1"/>
    </source>
</evidence>
<dbReference type="SUPFAM" id="SSF158499">
    <property type="entry name" value="DnaD domain-like"/>
    <property type="match status" value="1"/>
</dbReference>
<name>A0A0J6CYH5_9BACL</name>
<dbReference type="InterPro" id="IPR053843">
    <property type="entry name" value="DnaD_N"/>
</dbReference>
<dbReference type="RefSeq" id="WP_048309273.1">
    <property type="nucleotide sequence ID" value="NZ_CP119526.1"/>
</dbReference>
<dbReference type="InterPro" id="IPR006343">
    <property type="entry name" value="DnaB/C_C"/>
</dbReference>
<protein>
    <submittedName>
        <fullName evidence="5">DNA replication protein DnaD</fullName>
    </submittedName>
</protein>
<dbReference type="InterPro" id="IPR036388">
    <property type="entry name" value="WH-like_DNA-bd_sf"/>
</dbReference>
<dbReference type="OrthoDB" id="9770238at2"/>
<evidence type="ECO:0000259" key="3">
    <source>
        <dbReference type="Pfam" id="PF07261"/>
    </source>
</evidence>
<evidence type="ECO:0000259" key="4">
    <source>
        <dbReference type="Pfam" id="PF21984"/>
    </source>
</evidence>
<gene>
    <name evidence="5" type="ORF">AB986_02375</name>
</gene>
<feature type="domain" description="DnaB/C C-terminal" evidence="3">
    <location>
        <begin position="132"/>
        <end position="203"/>
    </location>
</feature>
<feature type="region of interest" description="Disordered" evidence="2">
    <location>
        <begin position="208"/>
        <end position="239"/>
    </location>
</feature>
<proteinExistence type="inferred from homology"/>
<dbReference type="PANTHER" id="PTHR37293">
    <property type="entry name" value="PHAGE REPLICATION PROTEIN-RELATED"/>
    <property type="match status" value="1"/>
</dbReference>
<evidence type="ECO:0000256" key="2">
    <source>
        <dbReference type="SAM" id="MobiDB-lite"/>
    </source>
</evidence>
<evidence type="ECO:0000256" key="1">
    <source>
        <dbReference type="ARBA" id="ARBA00093462"/>
    </source>
</evidence>
<dbReference type="InterPro" id="IPR034829">
    <property type="entry name" value="DnaD-like_sf"/>
</dbReference>
<comment type="similarity">
    <text evidence="1">Belongs to the DnaB/DnaD family.</text>
</comment>
<dbReference type="PANTHER" id="PTHR37293:SF6">
    <property type="entry name" value="DNA REPLICATION PROTEIN DNAD"/>
    <property type="match status" value="1"/>
</dbReference>
<organism evidence="5 6">
    <name type="scientific">Guptibacillus hwajinpoensis</name>
    <dbReference type="NCBI Taxonomy" id="208199"/>
    <lineage>
        <taxon>Bacteria</taxon>
        <taxon>Bacillati</taxon>
        <taxon>Bacillota</taxon>
        <taxon>Bacilli</taxon>
        <taxon>Bacillales</taxon>
        <taxon>Guptibacillaceae</taxon>
        <taxon>Guptibacillus</taxon>
    </lineage>
</organism>
<dbReference type="Gene3D" id="1.10.10.630">
    <property type="entry name" value="DnaD domain-like"/>
    <property type="match status" value="1"/>
</dbReference>
<dbReference type="InterPro" id="IPR036390">
    <property type="entry name" value="WH_DNA-bd_sf"/>
</dbReference>
<sequence>MKKEHMIHILNEGHFSVPRLLLTYYARIGLHEEDTFFLIKLHSFIEKGNSFPTPEELASTMTYSPQACLDKIQQLMQKGVLTIEEHRNEDKNYYSEAYSLLPLWDRIFVAIEQEEAEKSAAKNVENEESLYTLFEREFARPLSPIECETLAMWIDGDKHDAELIKAALKESVLASKLNFRYIDRILFEWKRNGIKTVDQARSYGEKFRRHQYDKKTPASKSDSKNDPGQSAPIYNWLGR</sequence>
<dbReference type="PATRIC" id="fig|157733.3.peg.2691"/>
<dbReference type="NCBIfam" id="TIGR01446">
    <property type="entry name" value="DnaD_dom"/>
    <property type="match status" value="1"/>
</dbReference>
<feature type="domain" description="DnaD N-terminal" evidence="4">
    <location>
        <begin position="17"/>
        <end position="117"/>
    </location>
</feature>